<evidence type="ECO:0000256" key="2">
    <source>
        <dbReference type="ARBA" id="ARBA00022475"/>
    </source>
</evidence>
<sequence>MIISTLTTRMRGIAVPVWLILAACTVLSWSESSPGRPSIPLILLVLSLTAIKVALIIASYMEINRAPRWLQTLCATWGIIVFGILTYTLCAAR</sequence>
<dbReference type="InterPro" id="IPR005171">
    <property type="entry name" value="Cyt_c_oxidase_su4_prok"/>
</dbReference>
<dbReference type="GO" id="GO:0005886">
    <property type="term" value="C:plasma membrane"/>
    <property type="evidence" value="ECO:0007669"/>
    <property type="project" value="UniProtKB-SubCell"/>
</dbReference>
<name>A0A179V8E9_9MYCO</name>
<dbReference type="Proteomes" id="UP000186919">
    <property type="component" value="Unassembled WGS sequence"/>
</dbReference>
<feature type="transmembrane region" description="Helical" evidence="6">
    <location>
        <begin position="69"/>
        <end position="89"/>
    </location>
</feature>
<dbReference type="RefSeq" id="WP_064633649.1">
    <property type="nucleotide sequence ID" value="NZ_LQYE01000032.1"/>
</dbReference>
<comment type="caution">
    <text evidence="7">The sequence shown here is derived from an EMBL/GenBank/DDBJ whole genome shotgun (WGS) entry which is preliminary data.</text>
</comment>
<evidence type="ECO:0000256" key="4">
    <source>
        <dbReference type="ARBA" id="ARBA00022989"/>
    </source>
</evidence>
<gene>
    <name evidence="7" type="ORF">AWB85_17970</name>
</gene>
<dbReference type="Pfam" id="PF03626">
    <property type="entry name" value="COX4_pro"/>
    <property type="match status" value="1"/>
</dbReference>
<protein>
    <recommendedName>
        <fullName evidence="9">Prokaryotic cytochrome C oxidase subunit IV family protein</fullName>
    </recommendedName>
</protein>
<keyword evidence="3 6" id="KW-0812">Transmembrane</keyword>
<evidence type="ECO:0008006" key="9">
    <source>
        <dbReference type="Google" id="ProtNLM"/>
    </source>
</evidence>
<dbReference type="AlphaFoldDB" id="A0A179V8E9"/>
<dbReference type="EMBL" id="LQYE01000032">
    <property type="protein sequence ID" value="OAT66586.1"/>
    <property type="molecule type" value="Genomic_DNA"/>
</dbReference>
<comment type="subcellular location">
    <subcellularLocation>
        <location evidence="1">Cell membrane</location>
        <topology evidence="1">Multi-pass membrane protein</topology>
    </subcellularLocation>
</comment>
<reference evidence="7 8" key="1">
    <citation type="submission" date="2016-01" db="EMBL/GenBank/DDBJ databases">
        <title>Mycobacterium immunogenum strain CD11_6 genome sequencing and assembly.</title>
        <authorList>
            <person name="Kaur G."/>
            <person name="Nair G.R."/>
            <person name="Mayilraj S."/>
        </authorList>
    </citation>
    <scope>NUCLEOTIDE SEQUENCE [LARGE SCALE GENOMIC DNA]</scope>
    <source>
        <strain evidence="7 8">CD11-6</strain>
    </source>
</reference>
<evidence type="ECO:0000256" key="1">
    <source>
        <dbReference type="ARBA" id="ARBA00004651"/>
    </source>
</evidence>
<accession>A0A179V8E9</accession>
<evidence type="ECO:0000313" key="8">
    <source>
        <dbReference type="Proteomes" id="UP000186919"/>
    </source>
</evidence>
<proteinExistence type="predicted"/>
<evidence type="ECO:0000313" key="7">
    <source>
        <dbReference type="EMBL" id="OAT66586.1"/>
    </source>
</evidence>
<evidence type="ECO:0000256" key="3">
    <source>
        <dbReference type="ARBA" id="ARBA00022692"/>
    </source>
</evidence>
<keyword evidence="5 6" id="KW-0472">Membrane</keyword>
<organism evidence="7 8">
    <name type="scientific">Mycobacteroides immunogenum</name>
    <dbReference type="NCBI Taxonomy" id="83262"/>
    <lineage>
        <taxon>Bacteria</taxon>
        <taxon>Bacillati</taxon>
        <taxon>Actinomycetota</taxon>
        <taxon>Actinomycetes</taxon>
        <taxon>Mycobacteriales</taxon>
        <taxon>Mycobacteriaceae</taxon>
        <taxon>Mycobacteroides</taxon>
    </lineage>
</organism>
<evidence type="ECO:0000256" key="5">
    <source>
        <dbReference type="ARBA" id="ARBA00023136"/>
    </source>
</evidence>
<evidence type="ECO:0000256" key="6">
    <source>
        <dbReference type="SAM" id="Phobius"/>
    </source>
</evidence>
<feature type="transmembrane region" description="Helical" evidence="6">
    <location>
        <begin position="38"/>
        <end position="57"/>
    </location>
</feature>
<keyword evidence="4 6" id="KW-1133">Transmembrane helix</keyword>
<keyword evidence="2" id="KW-1003">Cell membrane</keyword>